<sequence>VPELKNLSLSREGALGLLANAGVAARYNYAGIRGHIDSIISDICPYYEGKTYLRVHVLAFLGGGTIGALPVILAALAEARGTSYNFSTVLHLLVPQRGLSRDPDNSFPLQLRNAYSMTQFLRATTGISAGDGHHTGNDFFEITVYPDKRVRAVGPHFDIALLHRSPKESVIAQRAHVARVVGDLIADAYGTGQDWWARYHETMREANNRIDARFGSISSKEVGLLDGFFDLTARQWLQYLWGPPRR</sequence>
<accession>A0A381NBP9</accession>
<protein>
    <submittedName>
        <fullName evidence="2">Uncharacterized protein</fullName>
    </submittedName>
</protein>
<evidence type="ECO:0000256" key="1">
    <source>
        <dbReference type="SAM" id="Phobius"/>
    </source>
</evidence>
<keyword evidence="1" id="KW-1133">Transmembrane helix</keyword>
<dbReference type="EMBL" id="UINC01000210">
    <property type="protein sequence ID" value="SUZ51168.1"/>
    <property type="molecule type" value="Genomic_DNA"/>
</dbReference>
<evidence type="ECO:0000313" key="2">
    <source>
        <dbReference type="EMBL" id="SUZ51168.1"/>
    </source>
</evidence>
<name>A0A381NBP9_9ZZZZ</name>
<reference evidence="2" key="1">
    <citation type="submission" date="2018-05" db="EMBL/GenBank/DDBJ databases">
        <authorList>
            <person name="Lanie J.A."/>
            <person name="Ng W.-L."/>
            <person name="Kazmierczak K.M."/>
            <person name="Andrzejewski T.M."/>
            <person name="Davidsen T.M."/>
            <person name="Wayne K.J."/>
            <person name="Tettelin H."/>
            <person name="Glass J.I."/>
            <person name="Rusch D."/>
            <person name="Podicherti R."/>
            <person name="Tsui H.-C.T."/>
            <person name="Winkler M.E."/>
        </authorList>
    </citation>
    <scope>NUCLEOTIDE SEQUENCE</scope>
</reference>
<keyword evidence="1" id="KW-0812">Transmembrane</keyword>
<feature type="transmembrane region" description="Helical" evidence="1">
    <location>
        <begin position="55"/>
        <end position="77"/>
    </location>
</feature>
<keyword evidence="1" id="KW-0472">Membrane</keyword>
<organism evidence="2">
    <name type="scientific">marine metagenome</name>
    <dbReference type="NCBI Taxonomy" id="408172"/>
    <lineage>
        <taxon>unclassified sequences</taxon>
        <taxon>metagenomes</taxon>
        <taxon>ecological metagenomes</taxon>
    </lineage>
</organism>
<dbReference type="AlphaFoldDB" id="A0A381NBP9"/>
<feature type="non-terminal residue" evidence="2">
    <location>
        <position position="1"/>
    </location>
</feature>
<gene>
    <name evidence="2" type="ORF">METZ01_LOCUS4022</name>
</gene>
<proteinExistence type="predicted"/>